<dbReference type="InterPro" id="IPR000629">
    <property type="entry name" value="RNA-helicase_DEAD-box_CS"/>
</dbReference>
<dbReference type="InterPro" id="IPR027417">
    <property type="entry name" value="P-loop_NTPase"/>
</dbReference>
<dbReference type="RefSeq" id="WP_009575979.1">
    <property type="nucleotide sequence ID" value="NZ_AEIG01000050.1"/>
</dbReference>
<evidence type="ECO:0000256" key="8">
    <source>
        <dbReference type="ARBA" id="ARBA00038437"/>
    </source>
</evidence>
<evidence type="ECO:0000256" key="11">
    <source>
        <dbReference type="RuleBase" id="RU000492"/>
    </source>
</evidence>
<evidence type="ECO:0000256" key="5">
    <source>
        <dbReference type="ARBA" id="ARBA00022806"/>
    </source>
</evidence>
<dbReference type="EMBL" id="AEIG01000050">
    <property type="protein sequence ID" value="EGG29452.1"/>
    <property type="molecule type" value="Genomic_DNA"/>
</dbReference>
<comment type="similarity">
    <text evidence="8 11">Belongs to the DEAD box helicase family.</text>
</comment>
<dbReference type="SMART" id="SM00490">
    <property type="entry name" value="HELICc"/>
    <property type="match status" value="1"/>
</dbReference>
<dbReference type="GO" id="GO:0033592">
    <property type="term" value="F:RNA strand annealing activity"/>
    <property type="evidence" value="ECO:0007669"/>
    <property type="project" value="TreeGrafter"/>
</dbReference>
<dbReference type="GO" id="GO:0005829">
    <property type="term" value="C:cytosol"/>
    <property type="evidence" value="ECO:0007669"/>
    <property type="project" value="TreeGrafter"/>
</dbReference>
<keyword evidence="7" id="KW-0346">Stress response</keyword>
<proteinExistence type="inferred from homology"/>
<dbReference type="GO" id="GO:0005524">
    <property type="term" value="F:ATP binding"/>
    <property type="evidence" value="ECO:0007669"/>
    <property type="project" value="UniProtKB-KW"/>
</dbReference>
<dbReference type="CDD" id="cd18787">
    <property type="entry name" value="SF2_C_DEAD"/>
    <property type="match status" value="1"/>
</dbReference>
<dbReference type="PANTHER" id="PTHR47963:SF8">
    <property type="entry name" value="ATP-DEPENDENT RNA HELICASE DEAD"/>
    <property type="match status" value="1"/>
</dbReference>
<name>F3L2H3_9GAMM</name>
<dbReference type="Pfam" id="PF00270">
    <property type="entry name" value="DEAD"/>
    <property type="match status" value="1"/>
</dbReference>
<feature type="region of interest" description="Disordered" evidence="12">
    <location>
        <begin position="438"/>
        <end position="515"/>
    </location>
</feature>
<keyword evidence="6 11" id="KW-0067">ATP-binding</keyword>
<dbReference type="FunFam" id="3.40.50.300:FF:000108">
    <property type="entry name" value="ATP-dependent RNA helicase RhlE"/>
    <property type="match status" value="1"/>
</dbReference>
<keyword evidence="5 11" id="KW-0347">Helicase</keyword>
<dbReference type="Gene3D" id="3.40.50.300">
    <property type="entry name" value="P-loop containing nucleotide triphosphate hydrolases"/>
    <property type="match status" value="2"/>
</dbReference>
<evidence type="ECO:0000256" key="1">
    <source>
        <dbReference type="ARBA" id="ARBA00012552"/>
    </source>
</evidence>
<dbReference type="InterPro" id="IPR014001">
    <property type="entry name" value="Helicase_ATP-bd"/>
</dbReference>
<evidence type="ECO:0000256" key="6">
    <source>
        <dbReference type="ARBA" id="ARBA00022840"/>
    </source>
</evidence>
<comment type="caution">
    <text evidence="13">The sequence shown here is derived from an EMBL/GenBank/DDBJ whole genome shotgun (WGS) entry which is preliminary data.</text>
</comment>
<keyword evidence="2" id="KW-0963">Cytoplasm</keyword>
<dbReference type="Proteomes" id="UP000005615">
    <property type="component" value="Unassembled WGS sequence"/>
</dbReference>
<protein>
    <recommendedName>
        <fullName evidence="10">DEAD-box ATP-dependent RNA helicase RhpA</fullName>
        <ecNumber evidence="1">3.6.4.13</ecNumber>
    </recommendedName>
</protein>
<dbReference type="PROSITE" id="PS51192">
    <property type="entry name" value="HELICASE_ATP_BIND_1"/>
    <property type="match status" value="1"/>
</dbReference>
<dbReference type="GO" id="GO:0016787">
    <property type="term" value="F:hydrolase activity"/>
    <property type="evidence" value="ECO:0007669"/>
    <property type="project" value="UniProtKB-KW"/>
</dbReference>
<evidence type="ECO:0000256" key="12">
    <source>
        <dbReference type="SAM" id="MobiDB-lite"/>
    </source>
</evidence>
<dbReference type="Pfam" id="PF00271">
    <property type="entry name" value="Helicase_C"/>
    <property type="match status" value="1"/>
</dbReference>
<evidence type="ECO:0000313" key="13">
    <source>
        <dbReference type="EMBL" id="EGG29452.1"/>
    </source>
</evidence>
<dbReference type="InterPro" id="IPR050547">
    <property type="entry name" value="DEAD_box_RNA_helicases"/>
</dbReference>
<dbReference type="InterPro" id="IPR057325">
    <property type="entry name" value="DeaD_dimer"/>
</dbReference>
<dbReference type="InterPro" id="IPR014014">
    <property type="entry name" value="RNA_helicase_DEAD_Q_motif"/>
</dbReference>
<evidence type="ECO:0000313" key="14">
    <source>
        <dbReference type="Proteomes" id="UP000005615"/>
    </source>
</evidence>
<dbReference type="CDD" id="cd00268">
    <property type="entry name" value="DEADc"/>
    <property type="match status" value="1"/>
</dbReference>
<dbReference type="STRING" id="2518989.IMCC3088_1746"/>
<dbReference type="SMART" id="SM00487">
    <property type="entry name" value="DEXDc"/>
    <property type="match status" value="1"/>
</dbReference>
<dbReference type="PANTHER" id="PTHR47963">
    <property type="entry name" value="DEAD-BOX ATP-DEPENDENT RNA HELICASE 47, MITOCHONDRIAL"/>
    <property type="match status" value="1"/>
</dbReference>
<keyword evidence="14" id="KW-1185">Reference proteome</keyword>
<evidence type="ECO:0000256" key="9">
    <source>
        <dbReference type="ARBA" id="ARBA00047984"/>
    </source>
</evidence>
<dbReference type="eggNOG" id="COG0513">
    <property type="taxonomic scope" value="Bacteria"/>
</dbReference>
<sequence>MTDTPAKATFASLNLPAYLQKALDDVGYEVPSDIQTKTIPPLLEGCDVIGQAQTGTGKTAAFALPILAKIDCRKKQTQCLVLAPTRELAIQVAEAFQSYARHLPGFQVAPIYGGTDYRTQLKQLERGAQVIVGTPGRVMDHMRKGSLKLDNLAHLVLDEADEMLRMGFIDDVEWVMSQLPEKRQIALFSATMPTAIRRIASDYLQDPQHITVTQKTVTATSIRQRVWMISGASKLDGLTRILEVEDFDGLIIFARTKIATTELADKLQARGFAAAALNGDMAQSAREQVISQLKKGRLDIVVATDVAARGLDVDRITHVVNYDIPQDPEAYVHRIGRTGRAGRKGEAILFAANREQRLLRMIERTTGQPIELMRLPTASDVADAKAEKIRDQIAIGLKRKGLDTAKEFVFHLADQLEVSASDIAAVLAMELGYAQKRAQPEVLDSDSREPYSDRRGDRPERSQKRKPAGNKPKGKAKPKKRDNAKAPAKPRRSPKAAEQDGARKPRKRKANSSSF</sequence>
<dbReference type="PROSITE" id="PS51195">
    <property type="entry name" value="Q_MOTIF"/>
    <property type="match status" value="1"/>
</dbReference>
<evidence type="ECO:0000256" key="7">
    <source>
        <dbReference type="ARBA" id="ARBA00023016"/>
    </source>
</evidence>
<organism evidence="13 14">
    <name type="scientific">Aequoribacter fuscus</name>
    <dbReference type="NCBI Taxonomy" id="2518989"/>
    <lineage>
        <taxon>Bacteria</taxon>
        <taxon>Pseudomonadati</taxon>
        <taxon>Pseudomonadota</taxon>
        <taxon>Gammaproteobacteria</taxon>
        <taxon>Cellvibrionales</taxon>
        <taxon>Halieaceae</taxon>
        <taxon>Aequoribacter</taxon>
    </lineage>
</organism>
<dbReference type="PROSITE" id="PS00039">
    <property type="entry name" value="DEAD_ATP_HELICASE"/>
    <property type="match status" value="1"/>
</dbReference>
<dbReference type="InterPro" id="IPR001650">
    <property type="entry name" value="Helicase_C-like"/>
</dbReference>
<feature type="compositionally biased region" description="Basic and acidic residues" evidence="12">
    <location>
        <begin position="445"/>
        <end position="462"/>
    </location>
</feature>
<dbReference type="PROSITE" id="PS51194">
    <property type="entry name" value="HELICASE_CTER"/>
    <property type="match status" value="1"/>
</dbReference>
<evidence type="ECO:0000256" key="10">
    <source>
        <dbReference type="ARBA" id="ARBA00074363"/>
    </source>
</evidence>
<dbReference type="GO" id="GO:0005840">
    <property type="term" value="C:ribosome"/>
    <property type="evidence" value="ECO:0007669"/>
    <property type="project" value="TreeGrafter"/>
</dbReference>
<feature type="compositionally biased region" description="Basic residues" evidence="12">
    <location>
        <begin position="504"/>
        <end position="515"/>
    </location>
</feature>
<evidence type="ECO:0000256" key="2">
    <source>
        <dbReference type="ARBA" id="ARBA00022490"/>
    </source>
</evidence>
<dbReference type="GO" id="GO:0009409">
    <property type="term" value="P:response to cold"/>
    <property type="evidence" value="ECO:0007669"/>
    <property type="project" value="TreeGrafter"/>
</dbReference>
<dbReference type="AlphaFoldDB" id="F3L2H3"/>
<keyword evidence="4 11" id="KW-0378">Hydrolase</keyword>
<dbReference type="Pfam" id="PF25399">
    <property type="entry name" value="DeaD_dimer"/>
    <property type="match status" value="1"/>
</dbReference>
<reference evidence="13 14" key="1">
    <citation type="journal article" date="2011" name="J. Bacteriol.">
        <title>Genome sequence of strain IMCC3088, a proteorhodopsin-containing marine bacterium belonging to the OM60/NOR5 clade.</title>
        <authorList>
            <person name="Jang Y."/>
            <person name="Oh H.M."/>
            <person name="Kang I."/>
            <person name="Lee K."/>
            <person name="Yang S.J."/>
            <person name="Cho J.C."/>
        </authorList>
    </citation>
    <scope>NUCLEOTIDE SEQUENCE [LARGE SCALE GENOMIC DNA]</scope>
    <source>
        <strain evidence="13 14">IMCC3088</strain>
    </source>
</reference>
<comment type="catalytic activity">
    <reaction evidence="9">
        <text>ATP + H2O = ADP + phosphate + H(+)</text>
        <dbReference type="Rhea" id="RHEA:13065"/>
        <dbReference type="ChEBI" id="CHEBI:15377"/>
        <dbReference type="ChEBI" id="CHEBI:15378"/>
        <dbReference type="ChEBI" id="CHEBI:30616"/>
        <dbReference type="ChEBI" id="CHEBI:43474"/>
        <dbReference type="ChEBI" id="CHEBI:456216"/>
        <dbReference type="EC" id="3.6.4.13"/>
    </reaction>
</comment>
<dbReference type="InterPro" id="IPR044742">
    <property type="entry name" value="DEAD/DEAH_RhlB"/>
</dbReference>
<dbReference type="SUPFAM" id="SSF52540">
    <property type="entry name" value="P-loop containing nucleoside triphosphate hydrolases"/>
    <property type="match status" value="1"/>
</dbReference>
<evidence type="ECO:0000256" key="4">
    <source>
        <dbReference type="ARBA" id="ARBA00022801"/>
    </source>
</evidence>
<dbReference type="InterPro" id="IPR011545">
    <property type="entry name" value="DEAD/DEAH_box_helicase_dom"/>
</dbReference>
<gene>
    <name evidence="13" type="ORF">IMCC3088_1746</name>
</gene>
<keyword evidence="3 11" id="KW-0547">Nucleotide-binding</keyword>
<dbReference type="EC" id="3.6.4.13" evidence="1"/>
<feature type="compositionally biased region" description="Basic residues" evidence="12">
    <location>
        <begin position="463"/>
        <end position="494"/>
    </location>
</feature>
<dbReference type="GO" id="GO:0003724">
    <property type="term" value="F:RNA helicase activity"/>
    <property type="evidence" value="ECO:0007669"/>
    <property type="project" value="UniProtKB-EC"/>
</dbReference>
<dbReference type="GO" id="GO:0042255">
    <property type="term" value="P:ribosome assembly"/>
    <property type="evidence" value="ECO:0007669"/>
    <property type="project" value="UniProtKB-ARBA"/>
</dbReference>
<accession>F3L2H3</accession>
<dbReference type="OrthoDB" id="9805696at2"/>
<evidence type="ECO:0000256" key="3">
    <source>
        <dbReference type="ARBA" id="ARBA00022741"/>
    </source>
</evidence>